<sequence>MAVALTLARMKTAILRHSLRGRQQPMTLTGLTIGLLLAGGTLYVSATAGPELLAAVYGLWMLGWALGPVTMGGGDETLKPEHFALLGLKPHRQAAGLLAAAFVGLAPLVSLTALLGLLVSGIRQDLAGALTAVPALVLQLALFVLLSKVAVGLLGLALRSRVGAVAAGVINGAVLAALCQVWVLLALFDQHGIPQFVAYLPSSWGLRAIRGDYPALAGLALLDLLLLGVWAALLTRPAAAPSTSGRPRRPITATTAQAAIVARELRTWSRDLARNYQIVFALCFGICFGATPLLLGWPGMLPYAGPIFIVMAAGMTVNLYGADGTALWLTITNPDGSDVRGRQRAWLAAVGPAAAVVTLAGTAIAGGPWPLMLALLPALLGAAAGLVPLLAVYGLVPGIDPHKRGANPLRLSDDNSGLTGLTYITLALVAAAAAPAALLALRYSWAGVPAGLVSGLLCYWTLGLLAAQRLAARAPELLHAMHTGRKPQAQAAPRLPALPARGQNAEWVGFALAAVPLFPQGVVAAFFVAGGAERHSWFLATYLRQGLRWPTVIGMIVLGLVMFGAAWYRKRRSAVMAASPVVASSPQA</sequence>
<feature type="transmembrane region" description="Helical" evidence="1">
    <location>
        <begin position="276"/>
        <end position="297"/>
    </location>
</feature>
<feature type="transmembrane region" description="Helical" evidence="1">
    <location>
        <begin position="549"/>
        <end position="568"/>
    </location>
</feature>
<name>A0A1C4YD25_MICVI</name>
<accession>A0A1C4YD25</accession>
<feature type="transmembrane region" description="Helical" evidence="1">
    <location>
        <begin position="213"/>
        <end position="234"/>
    </location>
</feature>
<feature type="transmembrane region" description="Helical" evidence="1">
    <location>
        <begin position="52"/>
        <end position="73"/>
    </location>
</feature>
<dbReference type="Proteomes" id="UP000198242">
    <property type="component" value="Chromosome I"/>
</dbReference>
<keyword evidence="1" id="KW-0812">Transmembrane</keyword>
<feature type="transmembrane region" description="Helical" evidence="1">
    <location>
        <begin position="345"/>
        <end position="365"/>
    </location>
</feature>
<protein>
    <submittedName>
        <fullName evidence="2">ABC-2 type transport system permease protein</fullName>
    </submittedName>
</protein>
<gene>
    <name evidence="2" type="ORF">GA0074695_4125</name>
</gene>
<feature type="transmembrane region" description="Helical" evidence="1">
    <location>
        <begin position="371"/>
        <end position="396"/>
    </location>
</feature>
<reference evidence="3" key="1">
    <citation type="submission" date="2016-06" db="EMBL/GenBank/DDBJ databases">
        <authorList>
            <person name="Varghese N."/>
            <person name="Submissions Spin"/>
        </authorList>
    </citation>
    <scope>NUCLEOTIDE SEQUENCE [LARGE SCALE GENOMIC DNA]</scope>
    <source>
        <strain evidence="3">DSM 43909</strain>
    </source>
</reference>
<feature type="transmembrane region" description="Helical" evidence="1">
    <location>
        <begin position="136"/>
        <end position="158"/>
    </location>
</feature>
<feature type="transmembrane region" description="Helical" evidence="1">
    <location>
        <begin position="303"/>
        <end position="321"/>
    </location>
</feature>
<dbReference type="EMBL" id="LT607411">
    <property type="protein sequence ID" value="SCF18580.1"/>
    <property type="molecule type" value="Genomic_DNA"/>
</dbReference>
<organism evidence="2 3">
    <name type="scientific">Micromonospora viridifaciens</name>
    <dbReference type="NCBI Taxonomy" id="1881"/>
    <lineage>
        <taxon>Bacteria</taxon>
        <taxon>Bacillati</taxon>
        <taxon>Actinomycetota</taxon>
        <taxon>Actinomycetes</taxon>
        <taxon>Micromonosporales</taxon>
        <taxon>Micromonosporaceae</taxon>
        <taxon>Micromonospora</taxon>
    </lineage>
</organism>
<keyword evidence="3" id="KW-1185">Reference proteome</keyword>
<dbReference type="AlphaFoldDB" id="A0A1C4YD25"/>
<proteinExistence type="predicted"/>
<dbReference type="RefSeq" id="WP_089007699.1">
    <property type="nucleotide sequence ID" value="NZ_LT607411.1"/>
</dbReference>
<evidence type="ECO:0000256" key="1">
    <source>
        <dbReference type="SAM" id="Phobius"/>
    </source>
</evidence>
<feature type="transmembrane region" description="Helical" evidence="1">
    <location>
        <begin position="417"/>
        <end position="441"/>
    </location>
</feature>
<feature type="transmembrane region" description="Helical" evidence="1">
    <location>
        <begin position="26"/>
        <end position="46"/>
    </location>
</feature>
<feature type="transmembrane region" description="Helical" evidence="1">
    <location>
        <begin position="507"/>
        <end position="529"/>
    </location>
</feature>
<feature type="transmembrane region" description="Helical" evidence="1">
    <location>
        <begin position="165"/>
        <end position="188"/>
    </location>
</feature>
<feature type="transmembrane region" description="Helical" evidence="1">
    <location>
        <begin position="94"/>
        <end position="116"/>
    </location>
</feature>
<keyword evidence="1" id="KW-0472">Membrane</keyword>
<keyword evidence="1" id="KW-1133">Transmembrane helix</keyword>
<evidence type="ECO:0000313" key="2">
    <source>
        <dbReference type="EMBL" id="SCF18580.1"/>
    </source>
</evidence>
<evidence type="ECO:0000313" key="3">
    <source>
        <dbReference type="Proteomes" id="UP000198242"/>
    </source>
</evidence>
<dbReference type="OrthoDB" id="2955510at2"/>
<feature type="transmembrane region" description="Helical" evidence="1">
    <location>
        <begin position="447"/>
        <end position="467"/>
    </location>
</feature>